<evidence type="ECO:0000313" key="3">
    <source>
        <dbReference type="Proteomes" id="UP000059680"/>
    </source>
</evidence>
<proteinExistence type="predicted"/>
<accession>A0A0N7KJC9</accession>
<reference evidence="2 3" key="2">
    <citation type="journal article" date="2013" name="Plant Cell Physiol.">
        <title>Rice Annotation Project Database (RAP-DB): an integrative and interactive database for rice genomics.</title>
        <authorList>
            <person name="Sakai H."/>
            <person name="Lee S.S."/>
            <person name="Tanaka T."/>
            <person name="Numa H."/>
            <person name="Kim J."/>
            <person name="Kawahara Y."/>
            <person name="Wakimoto H."/>
            <person name="Yang C.C."/>
            <person name="Iwamoto M."/>
            <person name="Abe T."/>
            <person name="Yamada Y."/>
            <person name="Muto A."/>
            <person name="Inokuchi H."/>
            <person name="Ikemura T."/>
            <person name="Matsumoto T."/>
            <person name="Sasaki T."/>
            <person name="Itoh T."/>
        </authorList>
    </citation>
    <scope>NUCLEOTIDE SEQUENCE [LARGE SCALE GENOMIC DNA]</scope>
    <source>
        <strain evidence="3">cv. Nipponbare</strain>
    </source>
</reference>
<keyword evidence="3" id="KW-1185">Reference proteome</keyword>
<reference evidence="2 3" key="3">
    <citation type="journal article" date="2013" name="Rice">
        <title>Improvement of the Oryza sativa Nipponbare reference genome using next generation sequence and optical map data.</title>
        <authorList>
            <person name="Kawahara Y."/>
            <person name="de la Bastide M."/>
            <person name="Hamilton J.P."/>
            <person name="Kanamori H."/>
            <person name="McCombie W.R."/>
            <person name="Ouyang S."/>
            <person name="Schwartz D.C."/>
            <person name="Tanaka T."/>
            <person name="Wu J."/>
            <person name="Zhou S."/>
            <person name="Childs K.L."/>
            <person name="Davidson R.M."/>
            <person name="Lin H."/>
            <person name="Quesada-Ocampo L."/>
            <person name="Vaillancourt B."/>
            <person name="Sakai H."/>
            <person name="Lee S.S."/>
            <person name="Kim J."/>
            <person name="Numa H."/>
            <person name="Itoh T."/>
            <person name="Buell C.R."/>
            <person name="Matsumoto T."/>
        </authorList>
    </citation>
    <scope>NUCLEOTIDE SEQUENCE [LARGE SCALE GENOMIC DNA]</scope>
    <source>
        <strain evidence="3">cv. Nipponbare</strain>
    </source>
</reference>
<dbReference type="Proteomes" id="UP000059680">
    <property type="component" value="Chromosome 4"/>
</dbReference>
<dbReference type="EMBL" id="AP014960">
    <property type="protein sequence ID" value="BAS90065.1"/>
    <property type="molecule type" value="Genomic_DNA"/>
</dbReference>
<dbReference type="AlphaFoldDB" id="A0A0N7KJC9"/>
<organism evidence="2 3">
    <name type="scientific">Oryza sativa subsp. japonica</name>
    <name type="common">Rice</name>
    <dbReference type="NCBI Taxonomy" id="39947"/>
    <lineage>
        <taxon>Eukaryota</taxon>
        <taxon>Viridiplantae</taxon>
        <taxon>Streptophyta</taxon>
        <taxon>Embryophyta</taxon>
        <taxon>Tracheophyta</taxon>
        <taxon>Spermatophyta</taxon>
        <taxon>Magnoliopsida</taxon>
        <taxon>Liliopsida</taxon>
        <taxon>Poales</taxon>
        <taxon>Poaceae</taxon>
        <taxon>BOP clade</taxon>
        <taxon>Oryzoideae</taxon>
        <taxon>Oryzeae</taxon>
        <taxon>Oryzinae</taxon>
        <taxon>Oryza</taxon>
        <taxon>Oryza sativa</taxon>
    </lineage>
</organism>
<reference evidence="3" key="1">
    <citation type="journal article" date="2005" name="Nature">
        <title>The map-based sequence of the rice genome.</title>
        <authorList>
            <consortium name="International rice genome sequencing project (IRGSP)"/>
            <person name="Matsumoto T."/>
            <person name="Wu J."/>
            <person name="Kanamori H."/>
            <person name="Katayose Y."/>
            <person name="Fujisawa M."/>
            <person name="Namiki N."/>
            <person name="Mizuno H."/>
            <person name="Yamamoto K."/>
            <person name="Antonio B.A."/>
            <person name="Baba T."/>
            <person name="Sakata K."/>
            <person name="Nagamura Y."/>
            <person name="Aoki H."/>
            <person name="Arikawa K."/>
            <person name="Arita K."/>
            <person name="Bito T."/>
            <person name="Chiden Y."/>
            <person name="Fujitsuka N."/>
            <person name="Fukunaka R."/>
            <person name="Hamada M."/>
            <person name="Harada C."/>
            <person name="Hayashi A."/>
            <person name="Hijishita S."/>
            <person name="Honda M."/>
            <person name="Hosokawa S."/>
            <person name="Ichikawa Y."/>
            <person name="Idonuma A."/>
            <person name="Iijima M."/>
            <person name="Ikeda M."/>
            <person name="Ikeno M."/>
            <person name="Ito K."/>
            <person name="Ito S."/>
            <person name="Ito T."/>
            <person name="Ito Y."/>
            <person name="Ito Y."/>
            <person name="Iwabuchi A."/>
            <person name="Kamiya K."/>
            <person name="Karasawa W."/>
            <person name="Kurita K."/>
            <person name="Katagiri S."/>
            <person name="Kikuta A."/>
            <person name="Kobayashi H."/>
            <person name="Kobayashi N."/>
            <person name="Machita K."/>
            <person name="Maehara T."/>
            <person name="Masukawa M."/>
            <person name="Mizubayashi T."/>
            <person name="Mukai Y."/>
            <person name="Nagasaki H."/>
            <person name="Nagata Y."/>
            <person name="Naito S."/>
            <person name="Nakashima M."/>
            <person name="Nakama Y."/>
            <person name="Nakamichi Y."/>
            <person name="Nakamura M."/>
            <person name="Meguro A."/>
            <person name="Negishi M."/>
            <person name="Ohta I."/>
            <person name="Ohta T."/>
            <person name="Okamoto M."/>
            <person name="Ono N."/>
            <person name="Saji S."/>
            <person name="Sakaguchi M."/>
            <person name="Sakai K."/>
            <person name="Shibata M."/>
            <person name="Shimokawa T."/>
            <person name="Song J."/>
            <person name="Takazaki Y."/>
            <person name="Terasawa K."/>
            <person name="Tsugane M."/>
            <person name="Tsuji K."/>
            <person name="Ueda S."/>
            <person name="Waki K."/>
            <person name="Yamagata H."/>
            <person name="Yamamoto M."/>
            <person name="Yamamoto S."/>
            <person name="Yamane H."/>
            <person name="Yoshiki S."/>
            <person name="Yoshihara R."/>
            <person name="Yukawa K."/>
            <person name="Zhong H."/>
            <person name="Yano M."/>
            <person name="Yuan Q."/>
            <person name="Ouyang S."/>
            <person name="Liu J."/>
            <person name="Jones K.M."/>
            <person name="Gansberger K."/>
            <person name="Moffat K."/>
            <person name="Hill J."/>
            <person name="Bera J."/>
            <person name="Fadrosh D."/>
            <person name="Jin S."/>
            <person name="Johri S."/>
            <person name="Kim M."/>
            <person name="Overton L."/>
            <person name="Reardon M."/>
            <person name="Tsitrin T."/>
            <person name="Vuong H."/>
            <person name="Weaver B."/>
            <person name="Ciecko A."/>
            <person name="Tallon L."/>
            <person name="Jackson J."/>
            <person name="Pai G."/>
            <person name="Aken S.V."/>
            <person name="Utterback T."/>
            <person name="Reidmuller S."/>
            <person name="Feldblyum T."/>
            <person name="Hsiao J."/>
            <person name="Zismann V."/>
            <person name="Iobst S."/>
            <person name="de Vazeille A.R."/>
            <person name="Buell C.R."/>
            <person name="Ying K."/>
            <person name="Li Y."/>
            <person name="Lu T."/>
            <person name="Huang Y."/>
            <person name="Zhao Q."/>
            <person name="Feng Q."/>
            <person name="Zhang L."/>
            <person name="Zhu J."/>
            <person name="Weng Q."/>
            <person name="Mu J."/>
            <person name="Lu Y."/>
            <person name="Fan D."/>
            <person name="Liu Y."/>
            <person name="Guan J."/>
            <person name="Zhang Y."/>
            <person name="Yu S."/>
            <person name="Liu X."/>
            <person name="Zhang Y."/>
            <person name="Hong G."/>
            <person name="Han B."/>
            <person name="Choisne N."/>
            <person name="Demange N."/>
            <person name="Orjeda G."/>
            <person name="Samain S."/>
            <person name="Cattolico L."/>
            <person name="Pelletier E."/>
            <person name="Couloux A."/>
            <person name="Segurens B."/>
            <person name="Wincker P."/>
            <person name="D'Hont A."/>
            <person name="Scarpelli C."/>
            <person name="Weissenbach J."/>
            <person name="Salanoubat M."/>
            <person name="Quetier F."/>
            <person name="Yu Y."/>
            <person name="Kim H.R."/>
            <person name="Rambo T."/>
            <person name="Currie J."/>
            <person name="Collura K."/>
            <person name="Luo M."/>
            <person name="Yang T."/>
            <person name="Ammiraju J.S.S."/>
            <person name="Engler F."/>
            <person name="Soderlund C."/>
            <person name="Wing R.A."/>
            <person name="Palmer L.E."/>
            <person name="de la Bastide M."/>
            <person name="Spiegel L."/>
            <person name="Nascimento L."/>
            <person name="Zutavern T."/>
            <person name="O'Shaughnessy A."/>
            <person name="Dike S."/>
            <person name="Dedhia N."/>
            <person name="Preston R."/>
            <person name="Balija V."/>
            <person name="McCombie W.R."/>
            <person name="Chow T."/>
            <person name="Chen H."/>
            <person name="Chung M."/>
            <person name="Chen C."/>
            <person name="Shaw J."/>
            <person name="Wu H."/>
            <person name="Hsiao K."/>
            <person name="Chao Y."/>
            <person name="Chu M."/>
            <person name="Cheng C."/>
            <person name="Hour A."/>
            <person name="Lee P."/>
            <person name="Lin S."/>
            <person name="Lin Y."/>
            <person name="Liou J."/>
            <person name="Liu S."/>
            <person name="Hsing Y."/>
            <person name="Raghuvanshi S."/>
            <person name="Mohanty A."/>
            <person name="Bharti A.K."/>
            <person name="Gaur A."/>
            <person name="Gupta V."/>
            <person name="Kumar D."/>
            <person name="Ravi V."/>
            <person name="Vij S."/>
            <person name="Kapur A."/>
            <person name="Khurana P."/>
            <person name="Khurana P."/>
            <person name="Khurana J.P."/>
            <person name="Tyagi A.K."/>
            <person name="Gaikwad K."/>
            <person name="Singh A."/>
            <person name="Dalal V."/>
            <person name="Srivastava S."/>
            <person name="Dixit A."/>
            <person name="Pal A.K."/>
            <person name="Ghazi I.A."/>
            <person name="Yadav M."/>
            <person name="Pandit A."/>
            <person name="Bhargava A."/>
            <person name="Sureshbabu K."/>
            <person name="Batra K."/>
            <person name="Sharma T.R."/>
            <person name="Mohapatra T."/>
            <person name="Singh N.K."/>
            <person name="Messing J."/>
            <person name="Nelson A.B."/>
            <person name="Fuks G."/>
            <person name="Kavchok S."/>
            <person name="Keizer G."/>
            <person name="Linton E."/>
            <person name="Llaca V."/>
            <person name="Song R."/>
            <person name="Tanyolac B."/>
            <person name="Young S."/>
            <person name="Ho-Il K."/>
            <person name="Hahn J.H."/>
            <person name="Sangsakoo G."/>
            <person name="Vanavichit A."/>
            <person name="de Mattos Luiz.A.T."/>
            <person name="Zimmer P.D."/>
            <person name="Malone G."/>
            <person name="Dellagostin O."/>
            <person name="de Oliveira A.C."/>
            <person name="Bevan M."/>
            <person name="Bancroft I."/>
            <person name="Minx P."/>
            <person name="Cordum H."/>
            <person name="Wilson R."/>
            <person name="Cheng Z."/>
            <person name="Jin W."/>
            <person name="Jiang J."/>
            <person name="Leong S.A."/>
            <person name="Iwama H."/>
            <person name="Gojobori T."/>
            <person name="Itoh T."/>
            <person name="Niimura Y."/>
            <person name="Fujii Y."/>
            <person name="Habara T."/>
            <person name="Sakai H."/>
            <person name="Sato Y."/>
            <person name="Wilson G."/>
            <person name="Kumar K."/>
            <person name="McCouch S."/>
            <person name="Juretic N."/>
            <person name="Hoen D."/>
            <person name="Wright S."/>
            <person name="Bruskiewich R."/>
            <person name="Bureau T."/>
            <person name="Miyao A."/>
            <person name="Hirochika H."/>
            <person name="Nishikawa T."/>
            <person name="Kadowaki K."/>
            <person name="Sugiura M."/>
            <person name="Burr B."/>
            <person name="Sasaki T."/>
        </authorList>
    </citation>
    <scope>NUCLEOTIDE SEQUENCE [LARGE SCALE GENOMIC DNA]</scope>
    <source>
        <strain evidence="3">cv. Nipponbare</strain>
    </source>
</reference>
<feature type="transmembrane region" description="Helical" evidence="1">
    <location>
        <begin position="77"/>
        <end position="96"/>
    </location>
</feature>
<sequence>MPLCPSAALVRRLLFIFIVILKIEHNYRCNLFFIFWKSRQPSEALQLYSYTPRPLLLFFIVIKILKIKNNYQCGFFSFYFLEVTATALLVCFTSYMTSLLLIVIRILFGVSLTIFICHINRHQLYLFIGLLLNLSRRVF</sequence>
<evidence type="ECO:0000256" key="1">
    <source>
        <dbReference type="SAM" id="Phobius"/>
    </source>
</evidence>
<evidence type="ECO:0000313" key="2">
    <source>
        <dbReference type="EMBL" id="BAS90065.1"/>
    </source>
</evidence>
<keyword evidence="1" id="KW-1133">Transmembrane helix</keyword>
<feature type="transmembrane region" description="Helical" evidence="1">
    <location>
        <begin position="102"/>
        <end position="119"/>
    </location>
</feature>
<feature type="transmembrane region" description="Helical" evidence="1">
    <location>
        <begin position="47"/>
        <end position="65"/>
    </location>
</feature>
<gene>
    <name evidence="2" type="ordered locus">Os04g0514150</name>
    <name evidence="2" type="ORF">OSNPB_040514150</name>
</gene>
<feature type="transmembrane region" description="Helical" evidence="1">
    <location>
        <begin position="12"/>
        <end position="35"/>
    </location>
</feature>
<name>A0A0N7KJC9_ORYSJ</name>
<keyword evidence="1" id="KW-0812">Transmembrane</keyword>
<dbReference type="PaxDb" id="39947-A0A0N7KJC9"/>
<dbReference type="Gramene" id="Os04t0514150-01">
    <property type="protein sequence ID" value="Os04t0514150-01"/>
    <property type="gene ID" value="Os04g0514150"/>
</dbReference>
<dbReference type="InParanoid" id="A0A0N7KJC9"/>
<keyword evidence="1" id="KW-0472">Membrane</keyword>
<protein>
    <submittedName>
        <fullName evidence="2">Os04g0514150 protein</fullName>
    </submittedName>
</protein>